<dbReference type="EMBL" id="CAADRM010000079">
    <property type="protein sequence ID" value="VFU13345.1"/>
    <property type="molecule type" value="Genomic_DNA"/>
</dbReference>
<evidence type="ECO:0000313" key="1">
    <source>
        <dbReference type="EMBL" id="VFU13345.1"/>
    </source>
</evidence>
<dbReference type="GO" id="GO:0005886">
    <property type="term" value="C:plasma membrane"/>
    <property type="evidence" value="ECO:0007669"/>
    <property type="project" value="TreeGrafter"/>
</dbReference>
<organism evidence="1">
    <name type="scientific">anaerobic digester metagenome</name>
    <dbReference type="NCBI Taxonomy" id="1263854"/>
    <lineage>
        <taxon>unclassified sequences</taxon>
        <taxon>metagenomes</taxon>
        <taxon>ecological metagenomes</taxon>
    </lineage>
</organism>
<dbReference type="AlphaFoldDB" id="A0A485LYB0"/>
<dbReference type="PANTHER" id="PTHR30441">
    <property type="entry name" value="DUF748 DOMAIN-CONTAINING PROTEIN"/>
    <property type="match status" value="1"/>
</dbReference>
<accession>A0A485LYB0</accession>
<proteinExistence type="predicted"/>
<dbReference type="PANTHER" id="PTHR30441:SF4">
    <property type="entry name" value="PROTEIN ASMA"/>
    <property type="match status" value="1"/>
</dbReference>
<dbReference type="InterPro" id="IPR052894">
    <property type="entry name" value="AsmA-related"/>
</dbReference>
<protein>
    <submittedName>
        <fullName evidence="1">Uncharacterized protein</fullName>
    </submittedName>
</protein>
<gene>
    <name evidence="1" type="ORF">SCFA_180033</name>
</gene>
<dbReference type="GO" id="GO:0090313">
    <property type="term" value="P:regulation of protein targeting to membrane"/>
    <property type="evidence" value="ECO:0007669"/>
    <property type="project" value="TreeGrafter"/>
</dbReference>
<name>A0A485LYB0_9ZZZZ</name>
<reference evidence="1" key="1">
    <citation type="submission" date="2019-03" db="EMBL/GenBank/DDBJ databases">
        <authorList>
            <person name="Hao L."/>
        </authorList>
    </citation>
    <scope>NUCLEOTIDE SEQUENCE</scope>
</reference>
<sequence>MRKFSILLSVFLVLGAVIGYLALTRLFPVLLCEHMDDILAGYTGRDVAIGDVSAEVLPGVLITLEHVAVGDPEEPLFTARRIRAHTSLWNAFFGGLHLSSLTLEDPRIILDSDIVNELTGSQWSPGVTTVVIHNGSLAFRGRTARNVLESASGTISPEKMELKAKVLGGQTEISIQSTKGWEGALTSRNMDLSRLADGMQGILNIDANFAWSGERVDSGVRISGERVGLPWSQTTIETLELALRAQGDEQVLDLHEISLKTPLVRVDGTGKIMEPRKKTDAQVLLDLSSDTFEYEKIVDLLPTHEFDDWLENLLTTQIRGGMSRFASARYSGSIHELVHFTRFIDHIMVVQDLSGQSFGAGFGPERITDITGRVVYGNGDIVFKDLRGMMNGSLIEKVDLSFPGIIPPGFRVGVDVKVDMPARDFLDTWNAVGLPEYAIDLFEGVSRVSEGRVSAAVSTYFDEEAEKPFVVKGSLALDHCAYQWGTQEVRDHSGTVAAADFSSPLEISSNLVVGGHRIRSLKISLADPFGEQKSVFQATMDGDKMGSGRFSLGKSSVIQIRGTGTGPEISARADIRTARFRLLDTPYRVRQGSAEAALQVTGRIRPEFSLDFTGEILPASPKKIAVSGHVSAVQGAVRLEGLMDLNRLVAVLADGDRPLSGEVSGEVNIGWGEETTLSGALRFRQAQVPVSGPIVTLDGPVIMSGKVLKSSRMLVLMDDRKITISEGLLVLTPKPVFRGDLTVEGMSLPLEEKTTHTIGNLAAYTATGHIKFLDLDLYGMPVEEADADASLKDGVLTLSNINTRGQSGTIQGSLSADLSRVLSFDITFALLNANIARFFDMMSEGQDWIRGTMDLSGHLTGENGVINGTMNLVAKNGRLKKYALASRIFALLNLYKIVQTRDIELTSRNFPYNVITSTFRVDDSIVSFDDFYLDSNSLQLSAVGKYSLKTRSIDAILGIQPFETIDKAISWIPLLGWVLTGDRGQLLVVSLKVSGHVDDPSVQIAPIETISNPIRESIARALGLPAEIRNEFRKYAPKKDRSSSKGGPGGEM</sequence>